<evidence type="ECO:0000256" key="9">
    <source>
        <dbReference type="ARBA" id="ARBA00023157"/>
    </source>
</evidence>
<keyword evidence="16" id="KW-1185">Reference proteome</keyword>
<dbReference type="InterPro" id="IPR051503">
    <property type="entry name" value="ComplSys_Reg/VirEntry_Med"/>
</dbReference>
<keyword evidence="8" id="KW-0677">Repeat</keyword>
<dbReference type="FunFam" id="2.10.70.10:FF:000054">
    <property type="entry name" value="Complement inhibitory factor H"/>
    <property type="match status" value="1"/>
</dbReference>
<feature type="domain" description="Sushi" evidence="14">
    <location>
        <begin position="266"/>
        <end position="323"/>
    </location>
</feature>
<dbReference type="GeneTree" id="ENSGT00940000154967"/>
<dbReference type="SUPFAM" id="SSF57535">
    <property type="entry name" value="Complement control module/SCR domain"/>
    <property type="match status" value="10"/>
</dbReference>
<evidence type="ECO:0000256" key="6">
    <source>
        <dbReference type="ARBA" id="ARBA00022674"/>
    </source>
</evidence>
<dbReference type="InterPro" id="IPR035976">
    <property type="entry name" value="Sushi/SCR/CCP_sf"/>
</dbReference>
<comment type="subcellular location">
    <subcellularLocation>
        <location evidence="2">Secreted</location>
    </subcellularLocation>
</comment>
<evidence type="ECO:0000256" key="13">
    <source>
        <dbReference type="PROSITE-ProRule" id="PRU00302"/>
    </source>
</evidence>
<keyword evidence="5 13" id="KW-0768">Sushi</keyword>
<comment type="caution">
    <text evidence="13">Lacks conserved residue(s) required for the propagation of feature annotation.</text>
</comment>
<evidence type="ECO:0000256" key="3">
    <source>
        <dbReference type="ARBA" id="ARBA00020104"/>
    </source>
</evidence>
<dbReference type="Pfam" id="PF00084">
    <property type="entry name" value="Sushi"/>
    <property type="match status" value="8"/>
</dbReference>
<dbReference type="InterPro" id="IPR000436">
    <property type="entry name" value="Sushi_SCR_CCP_dom"/>
</dbReference>
<evidence type="ECO:0000256" key="10">
    <source>
        <dbReference type="ARBA" id="ARBA00023180"/>
    </source>
</evidence>
<gene>
    <name evidence="15" type="primary">F13B</name>
</gene>
<evidence type="ECO:0000313" key="16">
    <source>
        <dbReference type="Proteomes" id="UP000694569"/>
    </source>
</evidence>
<keyword evidence="6" id="KW-0358">Heparin-binding</keyword>
<evidence type="ECO:0000256" key="8">
    <source>
        <dbReference type="ARBA" id="ARBA00022737"/>
    </source>
</evidence>
<proteinExistence type="predicted"/>
<evidence type="ECO:0000256" key="1">
    <source>
        <dbReference type="ARBA" id="ARBA00003651"/>
    </source>
</evidence>
<evidence type="ECO:0000256" key="7">
    <source>
        <dbReference type="ARBA" id="ARBA00022729"/>
    </source>
</evidence>
<name>A0A8C5QDV9_9ANUR</name>
<feature type="domain" description="Sushi" evidence="14">
    <location>
        <begin position="145"/>
        <end position="204"/>
    </location>
</feature>
<dbReference type="PANTHER" id="PTHR45785">
    <property type="entry name" value="COMPLEMENT FACTOR H-RELATED"/>
    <property type="match status" value="1"/>
</dbReference>
<dbReference type="Proteomes" id="UP000694569">
    <property type="component" value="Unplaced"/>
</dbReference>
<dbReference type="CDD" id="cd00033">
    <property type="entry name" value="CCP"/>
    <property type="match status" value="6"/>
</dbReference>
<organism evidence="15 16">
    <name type="scientific">Leptobrachium leishanense</name>
    <name type="common">Leishan spiny toad</name>
    <dbReference type="NCBI Taxonomy" id="445787"/>
    <lineage>
        <taxon>Eukaryota</taxon>
        <taxon>Metazoa</taxon>
        <taxon>Chordata</taxon>
        <taxon>Craniata</taxon>
        <taxon>Vertebrata</taxon>
        <taxon>Euteleostomi</taxon>
        <taxon>Amphibia</taxon>
        <taxon>Batrachia</taxon>
        <taxon>Anura</taxon>
        <taxon>Pelobatoidea</taxon>
        <taxon>Megophryidae</taxon>
        <taxon>Leptobrachium</taxon>
    </lineage>
</organism>
<comment type="function">
    <text evidence="1">Binds to various kinds of negatively charged substances such as heparin, phospholipids, and dextran sulfate. May prevent activation of the intrinsic blood coagulation cascade by binding to phospholipids on the surface of damaged cells.</text>
</comment>
<feature type="domain" description="Sushi" evidence="14">
    <location>
        <begin position="83"/>
        <end position="142"/>
    </location>
</feature>
<dbReference type="GO" id="GO:0005576">
    <property type="term" value="C:extracellular region"/>
    <property type="evidence" value="ECO:0007669"/>
    <property type="project" value="UniProtKB-SubCell"/>
</dbReference>
<dbReference type="Gene3D" id="2.10.70.10">
    <property type="entry name" value="Complement Module, domain 1"/>
    <property type="match status" value="10"/>
</dbReference>
<dbReference type="AlphaFoldDB" id="A0A8C5QDV9"/>
<feature type="disulfide bond" evidence="13">
    <location>
        <begin position="390"/>
        <end position="433"/>
    </location>
</feature>
<evidence type="ECO:0000313" key="15">
    <source>
        <dbReference type="Ensembl" id="ENSLLEP00000036101.1"/>
    </source>
</evidence>
<evidence type="ECO:0000256" key="5">
    <source>
        <dbReference type="ARBA" id="ARBA00022659"/>
    </source>
</evidence>
<evidence type="ECO:0000256" key="4">
    <source>
        <dbReference type="ARBA" id="ARBA00022525"/>
    </source>
</evidence>
<feature type="domain" description="Sushi" evidence="14">
    <location>
        <begin position="328"/>
        <end position="385"/>
    </location>
</feature>
<dbReference type="Pfam" id="PF09014">
    <property type="entry name" value="Sushi_2"/>
    <property type="match status" value="1"/>
</dbReference>
<accession>A0A8C5QDV9</accession>
<reference evidence="15" key="2">
    <citation type="submission" date="2025-09" db="UniProtKB">
        <authorList>
            <consortium name="Ensembl"/>
        </authorList>
    </citation>
    <scope>IDENTIFICATION</scope>
</reference>
<dbReference type="PROSITE" id="PS50923">
    <property type="entry name" value="SUSHI"/>
    <property type="match status" value="7"/>
</dbReference>
<sequence>MKNLHRLQNFMLVLVWEKCDLPNVENGKIAQYYYVFTKFYFPMEEGKKLSISCAAGYTSESGKPEETIVCTSKGWEPEPICFKKCIKLSLDNGVVFNAKEQYKILEKMQYGCSDGYVTSKGDKNEEIICSSSGWSPQPECHRISDRCELPPLVNGHYVSKKNVFKVKEIVEYQCDIGYRTTSGITEDFVECLLKGWSSIPQCTKLLCEKLAPVENGWFYPSKASYADRDVVQFFCREDYILKGSELIQCYSFGWYPLPPTCEDRRNRCPPIPKLPHAIALSDSIRHYNGDNVRYECEKDYLLIGSKNIQCENGQWTSPPNCVEIKVNIKCDDPPATENGAAMKNMETYQSGDVARYACTKGYRIEGSNEIMCTLGKWPEPPTCVGNREYCTKPPSIVNGDLIDLPSTTYSEGSSVEYMCHSYHSMEGSERITCTSGVWSKLPTCIEPCTVSLTLMNERNVELLWSFEQGSSFMHGALVEFKCKEGFDAAPHSHLKGLCKQGQIQYPSCRRRDNLKSCGAPPVVSNSKINLVQEYYQSGSVVVYSCLEYHFIKGLSNIQCSNGVWESPPSCIEPCVLSKEKMERNHINVRWNLDNNGYLLHGEFAEFLCKGGYKNTQVTTSFSIRSQCIHGQLTYPECVSM</sequence>
<evidence type="ECO:0000259" key="14">
    <source>
        <dbReference type="PROSITE" id="PS50923"/>
    </source>
</evidence>
<dbReference type="InterPro" id="IPR015104">
    <property type="entry name" value="Sushi_2"/>
</dbReference>
<feature type="domain" description="Sushi" evidence="14">
    <location>
        <begin position="515"/>
        <end position="572"/>
    </location>
</feature>
<reference evidence="15" key="1">
    <citation type="submission" date="2025-08" db="UniProtKB">
        <authorList>
            <consortium name="Ensembl"/>
        </authorList>
    </citation>
    <scope>IDENTIFICATION</scope>
</reference>
<feature type="domain" description="Sushi" evidence="14">
    <location>
        <begin position="205"/>
        <end position="263"/>
    </location>
</feature>
<feature type="domain" description="Sushi" evidence="14">
    <location>
        <begin position="388"/>
        <end position="446"/>
    </location>
</feature>
<evidence type="ECO:0000256" key="11">
    <source>
        <dbReference type="ARBA" id="ARBA00029855"/>
    </source>
</evidence>
<evidence type="ECO:0000256" key="12">
    <source>
        <dbReference type="ARBA" id="ARBA00033414"/>
    </source>
</evidence>
<dbReference type="PANTHER" id="PTHR45785:SF18">
    <property type="entry name" value="COAGULATION FACTOR XIII B CHAIN"/>
    <property type="match status" value="1"/>
</dbReference>
<evidence type="ECO:0000256" key="2">
    <source>
        <dbReference type="ARBA" id="ARBA00004613"/>
    </source>
</evidence>
<keyword evidence="10" id="KW-0325">Glycoprotein</keyword>
<protein>
    <recommendedName>
        <fullName evidence="3">Beta-2-glycoprotein 1</fullName>
    </recommendedName>
    <alternativeName>
        <fullName evidence="11">Apolipoprotein H</fullName>
    </alternativeName>
    <alternativeName>
        <fullName evidence="12">Beta-2-glycoprotein I</fullName>
    </alternativeName>
</protein>
<keyword evidence="4" id="KW-0964">Secreted</keyword>
<dbReference type="GO" id="GO:0008201">
    <property type="term" value="F:heparin binding"/>
    <property type="evidence" value="ECO:0007669"/>
    <property type="project" value="UniProtKB-KW"/>
</dbReference>
<dbReference type="OrthoDB" id="9984531at2759"/>
<keyword evidence="7" id="KW-0732">Signal</keyword>
<keyword evidence="9 13" id="KW-1015">Disulfide bond</keyword>
<dbReference type="SMART" id="SM00032">
    <property type="entry name" value="CCP"/>
    <property type="match status" value="8"/>
</dbReference>
<dbReference type="Ensembl" id="ENSLLET00000037490.1">
    <property type="protein sequence ID" value="ENSLLEP00000036101.1"/>
    <property type="gene ID" value="ENSLLEG00000022763.1"/>
</dbReference>